<dbReference type="EMBL" id="JAACXV010001220">
    <property type="protein sequence ID" value="KAF7277535.1"/>
    <property type="molecule type" value="Genomic_DNA"/>
</dbReference>
<comment type="caution">
    <text evidence="1">The sequence shown here is derived from an EMBL/GenBank/DDBJ whole genome shotgun (WGS) entry which is preliminary data.</text>
</comment>
<dbReference type="OrthoDB" id="7376846at2759"/>
<keyword evidence="2" id="KW-1185">Reference proteome</keyword>
<dbReference type="Proteomes" id="UP000625711">
    <property type="component" value="Unassembled WGS sequence"/>
</dbReference>
<feature type="non-terminal residue" evidence="1">
    <location>
        <position position="1"/>
    </location>
</feature>
<proteinExistence type="predicted"/>
<sequence>HIPTPPPIPAEILKSLQENAAAEARGIFDNGQYRGEGLGDGQYRGEGLAQGSYQSGSGVRFGTGFNTGAGSGAYANNGGYRY</sequence>
<accession>A0A834IAN0</accession>
<name>A0A834IAN0_RHYFE</name>
<evidence type="ECO:0000313" key="2">
    <source>
        <dbReference type="Proteomes" id="UP000625711"/>
    </source>
</evidence>
<gene>
    <name evidence="1" type="ORF">GWI33_006934</name>
</gene>
<protein>
    <submittedName>
        <fullName evidence="1">Uncharacterized protein</fullName>
    </submittedName>
</protein>
<evidence type="ECO:0000313" key="1">
    <source>
        <dbReference type="EMBL" id="KAF7277535.1"/>
    </source>
</evidence>
<reference evidence="1" key="1">
    <citation type="submission" date="2020-08" db="EMBL/GenBank/DDBJ databases">
        <title>Genome sequencing and assembly of the red palm weevil Rhynchophorus ferrugineus.</title>
        <authorList>
            <person name="Dias G.B."/>
            <person name="Bergman C.M."/>
            <person name="Manee M."/>
        </authorList>
    </citation>
    <scope>NUCLEOTIDE SEQUENCE</scope>
    <source>
        <strain evidence="1">AA-2017</strain>
        <tissue evidence="1">Whole larva</tissue>
    </source>
</reference>
<dbReference type="AlphaFoldDB" id="A0A834IAN0"/>
<organism evidence="1 2">
    <name type="scientific">Rhynchophorus ferrugineus</name>
    <name type="common">Red palm weevil</name>
    <name type="synonym">Curculio ferrugineus</name>
    <dbReference type="NCBI Taxonomy" id="354439"/>
    <lineage>
        <taxon>Eukaryota</taxon>
        <taxon>Metazoa</taxon>
        <taxon>Ecdysozoa</taxon>
        <taxon>Arthropoda</taxon>
        <taxon>Hexapoda</taxon>
        <taxon>Insecta</taxon>
        <taxon>Pterygota</taxon>
        <taxon>Neoptera</taxon>
        <taxon>Endopterygota</taxon>
        <taxon>Coleoptera</taxon>
        <taxon>Polyphaga</taxon>
        <taxon>Cucujiformia</taxon>
        <taxon>Curculionidae</taxon>
        <taxon>Dryophthorinae</taxon>
        <taxon>Rhynchophorus</taxon>
    </lineage>
</organism>